<dbReference type="PANTHER" id="PTHR38045">
    <property type="entry name" value="CHROMOSOME 1, WHOLE GENOME SHOTGUN SEQUENCE"/>
    <property type="match status" value="1"/>
</dbReference>
<dbReference type="Proteomes" id="UP000223913">
    <property type="component" value="Unassembled WGS sequence"/>
</dbReference>
<evidence type="ECO:0000313" key="2">
    <source>
        <dbReference type="Proteomes" id="UP000223913"/>
    </source>
</evidence>
<dbReference type="Gene3D" id="2.70.98.70">
    <property type="match status" value="1"/>
</dbReference>
<dbReference type="PANTHER" id="PTHR38045:SF1">
    <property type="entry name" value="HEPARINASE II_III-LIKE PROTEIN"/>
    <property type="match status" value="1"/>
</dbReference>
<reference evidence="1 2" key="1">
    <citation type="submission" date="2017-10" db="EMBL/GenBank/DDBJ databases">
        <title>The draft genome sequence of Lewinella nigricans NBRC 102662.</title>
        <authorList>
            <person name="Wang K."/>
        </authorList>
    </citation>
    <scope>NUCLEOTIDE SEQUENCE [LARGE SCALE GENOMIC DNA]</scope>
    <source>
        <strain evidence="1 2">NBRC 102662</strain>
    </source>
</reference>
<evidence type="ECO:0000313" key="1">
    <source>
        <dbReference type="EMBL" id="PHN05720.1"/>
    </source>
</evidence>
<evidence type="ECO:0008006" key="3">
    <source>
        <dbReference type="Google" id="ProtNLM"/>
    </source>
</evidence>
<dbReference type="SUPFAM" id="SSF48230">
    <property type="entry name" value="Chondroitin AC/alginate lyase"/>
    <property type="match status" value="1"/>
</dbReference>
<sequence length="670" mass="76679">MVFGACQRTIRDRSPAYPSIFLVGEKTAGFTSVEDLRLPPQEGHQTVLWRDLKDQAREDLKLPFLDPTIDFPGRSPVHLRHKNVSYDMAKGVCERLFRLSLMFLITEEAQYKDLVMDQIEALYDPERWPMWCDQSHMRHGEPYVDIRTFRISMWVALAYNWLHDYWTEEERQYIVDGLDRRAIQPFWEKLAQQPFWYQHRHNWFTNIFGGMAITAMALGDAHPETGKLLDTIVPEMIAFNDFFGAQGEFNEPPGYAGAVRFSTEFAEAYRYYTKNERNLLNEKPFPEVCYWVLNHTLPPGRLTAFGDSQIERGFSSMATMAAAANANRDGILQWYYLQNFTELQSPFEILWFNPTLKPTAPDGKLPLAVAYPAYGADLISRTSWDPRSAASVVYGKAGRETNHDDNDVGQLCIDGFGERLIVDVGKPEPIYPLDYFAKTQYNYYTRSSLGHNVLRIGNEEMRAEPNETARGEILDFWADDSVGSYWQLDLSPVYENAERVSRTVAHLHPGLVVVHDYALLAAADSLDLRWHTIHPPEMSGADGFRTRSGKAALSAKVIELAGKPLTFSTDHHEFKPPYHLTRQDDPLEQHYDPYVRIETVGREVALFSIFVVSPADDPDPVWREISDGWAVQSGDTDYEIRVETEAILLSKNGKQQMRIPLLPGAKNNSR</sequence>
<dbReference type="AlphaFoldDB" id="A0A2D0NBH6"/>
<keyword evidence="2" id="KW-1185">Reference proteome</keyword>
<protein>
    <recommendedName>
        <fullName evidence="3">Heparinase</fullName>
    </recommendedName>
</protein>
<proteinExistence type="predicted"/>
<dbReference type="EMBL" id="PDUD01000020">
    <property type="protein sequence ID" value="PHN05720.1"/>
    <property type="molecule type" value="Genomic_DNA"/>
</dbReference>
<accession>A0A2D0NBH6</accession>
<dbReference type="InterPro" id="IPR008929">
    <property type="entry name" value="Chondroitin_lyas"/>
</dbReference>
<comment type="caution">
    <text evidence="1">The sequence shown here is derived from an EMBL/GenBank/DDBJ whole genome shotgun (WGS) entry which is preliminary data.</text>
</comment>
<gene>
    <name evidence="1" type="ORF">CRP01_14685</name>
</gene>
<name>A0A2D0NBH6_FLAN2</name>
<organism evidence="1 2">
    <name type="scientific">Flavilitoribacter nigricans (strain ATCC 23147 / DSM 23189 / NBRC 102662 / NCIMB 1420 / SS-2)</name>
    <name type="common">Lewinella nigricans</name>
    <dbReference type="NCBI Taxonomy" id="1122177"/>
    <lineage>
        <taxon>Bacteria</taxon>
        <taxon>Pseudomonadati</taxon>
        <taxon>Bacteroidota</taxon>
        <taxon>Saprospiria</taxon>
        <taxon>Saprospirales</taxon>
        <taxon>Lewinellaceae</taxon>
        <taxon>Flavilitoribacter</taxon>
    </lineage>
</organism>
<dbReference type="Gene3D" id="1.50.10.100">
    <property type="entry name" value="Chondroitin AC/alginate lyase"/>
    <property type="match status" value="1"/>
</dbReference>